<dbReference type="Gene3D" id="3.40.50.880">
    <property type="match status" value="1"/>
</dbReference>
<reference evidence="1" key="1">
    <citation type="submission" date="2015-07" db="EMBL/GenBank/DDBJ databases">
        <title>Draft Genome Sequences of Anaerolinea thermolimosa IMO-1, Bellilinea caldifistulae GOMI-1, Leptolinea tardivitalis YMTK-2, Levilinea saccharolytica KIBI-1,Longilinea arvoryzae KOME-1, Previously Described as Members of the Anaerolineaceae (Chloroflexi).</title>
        <authorList>
            <person name="Sekiguchi Y."/>
            <person name="Ohashi A."/>
            <person name="Matsuura N."/>
            <person name="Tourlousse M.D."/>
        </authorList>
    </citation>
    <scope>NUCLEOTIDE SEQUENCE [LARGE SCALE GENOMIC DNA]</scope>
    <source>
        <strain evidence="1">KOME-1</strain>
    </source>
</reference>
<sequence length="255" mass="27427">MANIFLIGGGGDQPQTWADTYGRFLTAAGAEKARLALIVVGVTAGDADQIFAYYQHIFNELGLPTDQILKMALTEGHSLDAQALAALAAMDASGVCVCATSTPLCQQALCQDLEWVRWLQEKDLPYCGVSSGAVVAGDRAVVGGWRVTVDGEKHPIQAHWASEGLDELEVRPGLGLAPFAIECHAGQWGNLTRLIHAVAMELVDVSWAIDEDTLLEIGERGFFTNGLGHTYRLQIHHMGRVEVSLFRNGGGIMRG</sequence>
<dbReference type="AlphaFoldDB" id="A0A0S7BBN8"/>
<dbReference type="EMBL" id="DF967972">
    <property type="protein sequence ID" value="GAP12521.1"/>
    <property type="molecule type" value="Genomic_DNA"/>
</dbReference>
<keyword evidence="2" id="KW-1185">Reference proteome</keyword>
<organism evidence="1">
    <name type="scientific">Longilinea arvoryzae</name>
    <dbReference type="NCBI Taxonomy" id="360412"/>
    <lineage>
        <taxon>Bacteria</taxon>
        <taxon>Bacillati</taxon>
        <taxon>Chloroflexota</taxon>
        <taxon>Anaerolineae</taxon>
        <taxon>Anaerolineales</taxon>
        <taxon>Anaerolineaceae</taxon>
        <taxon>Longilinea</taxon>
    </lineage>
</organism>
<protein>
    <submittedName>
        <fullName evidence="1">Cyanophycinase</fullName>
    </submittedName>
</protein>
<accession>A0A0S7BBN8</accession>
<name>A0A0S7BBN8_9CHLR</name>
<dbReference type="Proteomes" id="UP000055060">
    <property type="component" value="Unassembled WGS sequence"/>
</dbReference>
<evidence type="ECO:0000313" key="2">
    <source>
        <dbReference type="Proteomes" id="UP000055060"/>
    </source>
</evidence>
<dbReference type="RefSeq" id="WP_075071935.1">
    <property type="nucleotide sequence ID" value="NZ_DF967972.1"/>
</dbReference>
<dbReference type="STRING" id="360412.LARV_00257"/>
<evidence type="ECO:0000313" key="1">
    <source>
        <dbReference type="EMBL" id="GAP12521.1"/>
    </source>
</evidence>
<dbReference type="OrthoDB" id="3078420at2"/>
<dbReference type="SUPFAM" id="SSF52317">
    <property type="entry name" value="Class I glutamine amidotransferase-like"/>
    <property type="match status" value="1"/>
</dbReference>
<gene>
    <name evidence="1" type="ORF">LARV_00257</name>
</gene>
<dbReference type="InterPro" id="IPR029062">
    <property type="entry name" value="Class_I_gatase-like"/>
</dbReference>
<proteinExistence type="predicted"/>